<dbReference type="AlphaFoldDB" id="A0A8S1IRT5"/>
<name>A0A8S1IRT5_9CHLO</name>
<dbReference type="Proteomes" id="UP000708148">
    <property type="component" value="Unassembled WGS sequence"/>
</dbReference>
<proteinExistence type="predicted"/>
<evidence type="ECO:0000313" key="2">
    <source>
        <dbReference type="Proteomes" id="UP000708148"/>
    </source>
</evidence>
<protein>
    <submittedName>
        <fullName evidence="1">Uncharacterized protein</fullName>
    </submittedName>
</protein>
<dbReference type="EMBL" id="CAJHUC010000515">
    <property type="protein sequence ID" value="CAD7696624.1"/>
    <property type="molecule type" value="Genomic_DNA"/>
</dbReference>
<reference evidence="1" key="1">
    <citation type="submission" date="2020-12" db="EMBL/GenBank/DDBJ databases">
        <authorList>
            <person name="Iha C."/>
        </authorList>
    </citation>
    <scope>NUCLEOTIDE SEQUENCE</scope>
</reference>
<accession>A0A8S1IRT5</accession>
<keyword evidence="2" id="KW-1185">Reference proteome</keyword>
<sequence>MAGGQATEACCSALEAALGPEANTSMRNCLCVESVWDDVTMATDQLAIPMRRILDACNSRLGARVPYYQGEGVGLCAGAPMKVEPSYDPPRNPEEVCTGPALYAPLAETTCRGAVSGSEMEEACCRAFDRVIGAGSNESTRNCECVPSVRAESWEFFGALGLPIGDLWSDCK</sequence>
<organism evidence="1 2">
    <name type="scientific">Ostreobium quekettii</name>
    <dbReference type="NCBI Taxonomy" id="121088"/>
    <lineage>
        <taxon>Eukaryota</taxon>
        <taxon>Viridiplantae</taxon>
        <taxon>Chlorophyta</taxon>
        <taxon>core chlorophytes</taxon>
        <taxon>Ulvophyceae</taxon>
        <taxon>TCBD clade</taxon>
        <taxon>Bryopsidales</taxon>
        <taxon>Ostreobineae</taxon>
        <taxon>Ostreobiaceae</taxon>
        <taxon>Ostreobium</taxon>
    </lineage>
</organism>
<gene>
    <name evidence="1" type="ORF">OSTQU699_LOCUS1985</name>
</gene>
<evidence type="ECO:0000313" key="1">
    <source>
        <dbReference type="EMBL" id="CAD7696624.1"/>
    </source>
</evidence>
<comment type="caution">
    <text evidence="1">The sequence shown here is derived from an EMBL/GenBank/DDBJ whole genome shotgun (WGS) entry which is preliminary data.</text>
</comment>